<keyword evidence="8" id="KW-1185">Reference proteome</keyword>
<keyword evidence="2" id="KW-0547">Nucleotide-binding</keyword>
<feature type="compositionally biased region" description="Low complexity" evidence="5">
    <location>
        <begin position="104"/>
        <end position="119"/>
    </location>
</feature>
<keyword evidence="4" id="KW-0342">GTP-binding</keyword>
<proteinExistence type="inferred from homology"/>
<gene>
    <name evidence="7" type="ORF">EW146_g5908</name>
</gene>
<dbReference type="GO" id="GO:0016020">
    <property type="term" value="C:membrane"/>
    <property type="evidence" value="ECO:0007669"/>
    <property type="project" value="InterPro"/>
</dbReference>
<dbReference type="InterPro" id="IPR051515">
    <property type="entry name" value="IRG"/>
</dbReference>
<evidence type="ECO:0000256" key="3">
    <source>
        <dbReference type="ARBA" id="ARBA00022801"/>
    </source>
</evidence>
<evidence type="ECO:0000256" key="2">
    <source>
        <dbReference type="ARBA" id="ARBA00022741"/>
    </source>
</evidence>
<dbReference type="PANTHER" id="PTHR32341:SF10">
    <property type="entry name" value="INTERFERON-INDUCIBLE GTPASE 5"/>
    <property type="match status" value="1"/>
</dbReference>
<dbReference type="Gene3D" id="3.40.50.300">
    <property type="entry name" value="P-loop containing nucleotide triphosphate hydrolases"/>
    <property type="match status" value="1"/>
</dbReference>
<feature type="domain" description="IRG-type G" evidence="6">
    <location>
        <begin position="163"/>
        <end position="356"/>
    </location>
</feature>
<evidence type="ECO:0000256" key="1">
    <source>
        <dbReference type="ARBA" id="ARBA00005429"/>
    </source>
</evidence>
<reference evidence="7 8" key="1">
    <citation type="submission" date="2019-02" db="EMBL/GenBank/DDBJ databases">
        <title>Genome sequencing of the rare red list fungi Bondarzewia mesenterica.</title>
        <authorList>
            <person name="Buettner E."/>
            <person name="Kellner H."/>
        </authorList>
    </citation>
    <scope>NUCLEOTIDE SEQUENCE [LARGE SCALE GENOMIC DNA]</scope>
    <source>
        <strain evidence="7 8">DSM 108281</strain>
    </source>
</reference>
<evidence type="ECO:0000259" key="6">
    <source>
        <dbReference type="PROSITE" id="PS51716"/>
    </source>
</evidence>
<name>A0A4S4LQ42_9AGAM</name>
<feature type="region of interest" description="Disordered" evidence="5">
    <location>
        <begin position="88"/>
        <end position="130"/>
    </location>
</feature>
<dbReference type="EMBL" id="SGPL01000278">
    <property type="protein sequence ID" value="THH14422.1"/>
    <property type="molecule type" value="Genomic_DNA"/>
</dbReference>
<dbReference type="Pfam" id="PF05049">
    <property type="entry name" value="IIGP"/>
    <property type="match status" value="1"/>
</dbReference>
<dbReference type="Proteomes" id="UP000310158">
    <property type="component" value="Unassembled WGS sequence"/>
</dbReference>
<sequence length="377" mass="42006">MPVLSTTTPLRPATSRQTAVVQRISDTNVIQIHSNYIRGIVSVATSAITGVVFDITNLVKGILSRGVESNPVMDELEKRTREARAAKLRAEESTRRAKEEKRWANAGQKAAEAKAAAANKRAKDEEAARKEAERNLREGIQPITWPSKEEIASAKQRLQYKEGMLHFAIAGVAGSGKSSLSNAFRGVRNNARDACPTGIIETTTVITRYADPNSATPIVWYDVPGAGTLKAPGWQYFNAQGLCIFDCIIVLFDNRFTATDVAILKYCVGLNIPTYIVRSKSNQHILNMRTDMGYEDEEDEGKRRMIYSMARTSFIEETRQRVEHNLREAKLPQQKVYIISKDALVMVVNGRTPKDPIDELELLHDLLSKASARQSKK</sequence>
<keyword evidence="3" id="KW-0378">Hydrolase</keyword>
<organism evidence="7 8">
    <name type="scientific">Bondarzewia mesenterica</name>
    <dbReference type="NCBI Taxonomy" id="1095465"/>
    <lineage>
        <taxon>Eukaryota</taxon>
        <taxon>Fungi</taxon>
        <taxon>Dikarya</taxon>
        <taxon>Basidiomycota</taxon>
        <taxon>Agaricomycotina</taxon>
        <taxon>Agaricomycetes</taxon>
        <taxon>Russulales</taxon>
        <taxon>Bondarzewiaceae</taxon>
        <taxon>Bondarzewia</taxon>
    </lineage>
</organism>
<evidence type="ECO:0000256" key="5">
    <source>
        <dbReference type="SAM" id="MobiDB-lite"/>
    </source>
</evidence>
<evidence type="ECO:0000313" key="7">
    <source>
        <dbReference type="EMBL" id="THH14422.1"/>
    </source>
</evidence>
<dbReference type="InterPro" id="IPR007743">
    <property type="entry name" value="Immunity-related_GTPase-like"/>
</dbReference>
<dbReference type="AlphaFoldDB" id="A0A4S4LQ42"/>
<dbReference type="OrthoDB" id="422720at2759"/>
<dbReference type="PANTHER" id="PTHR32341">
    <property type="entry name" value="INTERFERON-INDUCIBLE GTPASE"/>
    <property type="match status" value="1"/>
</dbReference>
<evidence type="ECO:0000313" key="8">
    <source>
        <dbReference type="Proteomes" id="UP000310158"/>
    </source>
</evidence>
<dbReference type="InterPro" id="IPR030385">
    <property type="entry name" value="G_IRG_dom"/>
</dbReference>
<dbReference type="GO" id="GO:0016787">
    <property type="term" value="F:hydrolase activity"/>
    <property type="evidence" value="ECO:0007669"/>
    <property type="project" value="UniProtKB-KW"/>
</dbReference>
<accession>A0A4S4LQ42</accession>
<dbReference type="PROSITE" id="PS51716">
    <property type="entry name" value="G_IRG"/>
    <property type="match status" value="1"/>
</dbReference>
<dbReference type="InterPro" id="IPR027417">
    <property type="entry name" value="P-loop_NTPase"/>
</dbReference>
<dbReference type="GO" id="GO:0005525">
    <property type="term" value="F:GTP binding"/>
    <property type="evidence" value="ECO:0007669"/>
    <property type="project" value="UniProtKB-KW"/>
</dbReference>
<comment type="similarity">
    <text evidence="1">Belongs to the TRAFAC class dynamin-like GTPase superfamily. IRG family.</text>
</comment>
<feature type="compositionally biased region" description="Basic and acidic residues" evidence="5">
    <location>
        <begin position="88"/>
        <end position="103"/>
    </location>
</feature>
<evidence type="ECO:0000256" key="4">
    <source>
        <dbReference type="ARBA" id="ARBA00023134"/>
    </source>
</evidence>
<feature type="compositionally biased region" description="Basic and acidic residues" evidence="5">
    <location>
        <begin position="121"/>
        <end position="130"/>
    </location>
</feature>
<protein>
    <recommendedName>
        <fullName evidence="6">IRG-type G domain-containing protein</fullName>
    </recommendedName>
</protein>
<dbReference type="SUPFAM" id="SSF52540">
    <property type="entry name" value="P-loop containing nucleoside triphosphate hydrolases"/>
    <property type="match status" value="1"/>
</dbReference>
<comment type="caution">
    <text evidence="7">The sequence shown here is derived from an EMBL/GenBank/DDBJ whole genome shotgun (WGS) entry which is preliminary data.</text>
</comment>